<keyword evidence="1" id="KW-1133">Transmembrane helix</keyword>
<accession>A0A062V2X6</accession>
<feature type="transmembrane region" description="Helical" evidence="1">
    <location>
        <begin position="279"/>
        <end position="297"/>
    </location>
</feature>
<evidence type="ECO:0000256" key="1">
    <source>
        <dbReference type="SAM" id="Phobius"/>
    </source>
</evidence>
<name>A0A062V2X6_9EURY</name>
<feature type="transmembrane region" description="Helical" evidence="1">
    <location>
        <begin position="195"/>
        <end position="212"/>
    </location>
</feature>
<protein>
    <recommendedName>
        <fullName evidence="4">Glycosyltransferase RgtA/B/C/D-like domain-containing protein</fullName>
    </recommendedName>
</protein>
<feature type="transmembrane region" description="Helical" evidence="1">
    <location>
        <begin position="38"/>
        <end position="58"/>
    </location>
</feature>
<comment type="caution">
    <text evidence="2">The sequence shown here is derived from an EMBL/GenBank/DDBJ whole genome shotgun (WGS) entry which is preliminary data.</text>
</comment>
<feature type="transmembrane region" description="Helical" evidence="1">
    <location>
        <begin position="174"/>
        <end position="189"/>
    </location>
</feature>
<gene>
    <name evidence="2" type="ORF">ANME2D_01781</name>
</gene>
<evidence type="ECO:0000313" key="3">
    <source>
        <dbReference type="Proteomes" id="UP000027153"/>
    </source>
</evidence>
<proteinExistence type="predicted"/>
<dbReference type="AlphaFoldDB" id="A0A062V2X6"/>
<feature type="transmembrane region" description="Helical" evidence="1">
    <location>
        <begin position="95"/>
        <end position="114"/>
    </location>
</feature>
<reference evidence="2 3" key="1">
    <citation type="journal article" date="2013" name="Nature">
        <title>Anaerobic oxidation of methane coupled to nitrate reduction in a novel archaeal lineage.</title>
        <authorList>
            <person name="Haroon M.F."/>
            <person name="Hu S."/>
            <person name="Shi Y."/>
            <person name="Imelfort M."/>
            <person name="Keller J."/>
            <person name="Hugenholtz P."/>
            <person name="Yuan Z."/>
            <person name="Tyson G.W."/>
        </authorList>
    </citation>
    <scope>NUCLEOTIDE SEQUENCE [LARGE SCALE GENOMIC DNA]</scope>
    <source>
        <strain evidence="2 3">ANME-2d</strain>
    </source>
</reference>
<dbReference type="Proteomes" id="UP000027153">
    <property type="component" value="Unassembled WGS sequence"/>
</dbReference>
<evidence type="ECO:0008006" key="4">
    <source>
        <dbReference type="Google" id="ProtNLM"/>
    </source>
</evidence>
<keyword evidence="1" id="KW-0812">Transmembrane</keyword>
<keyword evidence="3" id="KW-1185">Reference proteome</keyword>
<feature type="transmembrane region" description="Helical" evidence="1">
    <location>
        <begin position="338"/>
        <end position="356"/>
    </location>
</feature>
<sequence length="525" mass="61392">MILFLEILSCKNNFDKHLILIQIILLQLNLIWGQNLKYFFVFGYTDIFVHLYYIQSILDSFHITDAMDYYEYAPIYYIFNAMGIIIMGINTNVAFFILTALSYVPSTLFIYLIFKSLTKNEKISLLGVLFFAISRKFIFHGTYVIPLSLGFVIFLIIVFLLIKTNEIKIFRSKTLFNLFLILFSFILIIEHQTTTIFVAFILLLLLLSEILIYKKDYIISRKYVLLFICGFLAHWFFVQYVMVANTVYQMKKSVLYDNEVFSGALPITLGEFLLNSIDYMLIVFLAFIGIFCAYYTADIHKNRIRNIVLLILPIAIFFYIPGPAGLLGEIFLTNRLPLLMMPFVVLAMAFGTIYLYTILYNKNSRDRAIGISILIVGFFAFFSMFNSVNSPELNISWLNIESDLYFNEAEISGFSFLEGIFNNSIDAVYSDYHTWNYFSRYLSHFSKSYIIEQTDVGYINKGYIVLRIEEFKDKLLWLTEGRIVGIKGPKLYRYKYSESDELIPTSELNQKIYDNSFISIYKYRS</sequence>
<feature type="transmembrane region" description="Helical" evidence="1">
    <location>
        <begin position="145"/>
        <end position="162"/>
    </location>
</feature>
<organism evidence="2 3">
    <name type="scientific">Candidatus Methanoperedens nitratireducens</name>
    <dbReference type="NCBI Taxonomy" id="1392998"/>
    <lineage>
        <taxon>Archaea</taxon>
        <taxon>Methanobacteriati</taxon>
        <taxon>Methanobacteriota</taxon>
        <taxon>Stenosarchaea group</taxon>
        <taxon>Methanomicrobia</taxon>
        <taxon>Methanosarcinales</taxon>
        <taxon>ANME-2 cluster</taxon>
        <taxon>Candidatus Methanoperedentaceae</taxon>
        <taxon>Candidatus Methanoperedens</taxon>
    </lineage>
</organism>
<dbReference type="EMBL" id="JMIY01000004">
    <property type="protein sequence ID" value="KCZ71727.1"/>
    <property type="molecule type" value="Genomic_DNA"/>
</dbReference>
<keyword evidence="1" id="KW-0472">Membrane</keyword>
<feature type="transmembrane region" description="Helical" evidence="1">
    <location>
        <begin position="224"/>
        <end position="243"/>
    </location>
</feature>
<feature type="transmembrane region" description="Helical" evidence="1">
    <location>
        <begin position="70"/>
        <end position="89"/>
    </location>
</feature>
<feature type="transmembrane region" description="Helical" evidence="1">
    <location>
        <begin position="368"/>
        <end position="385"/>
    </location>
</feature>
<evidence type="ECO:0000313" key="2">
    <source>
        <dbReference type="EMBL" id="KCZ71727.1"/>
    </source>
</evidence>
<feature type="transmembrane region" description="Helical" evidence="1">
    <location>
        <begin position="309"/>
        <end position="332"/>
    </location>
</feature>